<dbReference type="PATRIC" id="fig|1653479.3.peg.3410"/>
<evidence type="ECO:0000256" key="1">
    <source>
        <dbReference type="ARBA" id="ARBA00010944"/>
    </source>
</evidence>
<gene>
    <name evidence="5" type="primary">rmlD</name>
    <name evidence="5" type="ORF">A3Q41_03361</name>
</gene>
<evidence type="ECO:0000313" key="5">
    <source>
        <dbReference type="EMBL" id="AMY24652.1"/>
    </source>
</evidence>
<reference evidence="6" key="2">
    <citation type="submission" date="2016-04" db="EMBL/GenBank/DDBJ databases">
        <title>Complete Genome and Plasmid Sequences for Rhodococcus fascians D188 and Draft Sequences for Rhodococcus spp. Isolates PBTS 1 and PBTS 2.</title>
        <authorList>
            <person name="Stamer R."/>
            <person name="Vereecke D."/>
            <person name="Zhang Y."/>
            <person name="Schilkey F."/>
            <person name="Devitt N."/>
            <person name="Randall J."/>
        </authorList>
    </citation>
    <scope>NUCLEOTIDE SEQUENCE [LARGE SCALE GENOMIC DNA]</scope>
    <source>
        <strain evidence="6">PBTS2</strain>
    </source>
</reference>
<comment type="pathway">
    <text evidence="2">Carbohydrate biosynthesis; dTDP-L-rhamnose biosynthesis.</text>
</comment>
<evidence type="ECO:0000259" key="4">
    <source>
        <dbReference type="Pfam" id="PF04321"/>
    </source>
</evidence>
<dbReference type="CDD" id="cd05254">
    <property type="entry name" value="dTDP_HR_like_SDR_e"/>
    <property type="match status" value="1"/>
</dbReference>
<feature type="domain" description="RmlD-like substrate binding" evidence="4">
    <location>
        <begin position="64"/>
        <end position="342"/>
    </location>
</feature>
<feature type="compositionally biased region" description="Basic and acidic residues" evidence="3">
    <location>
        <begin position="41"/>
        <end position="53"/>
    </location>
</feature>
<dbReference type="UniPathway" id="UPA00124"/>
<dbReference type="EMBL" id="CP015220">
    <property type="protein sequence ID" value="AMY24652.1"/>
    <property type="molecule type" value="Genomic_DNA"/>
</dbReference>
<feature type="region of interest" description="Disordered" evidence="3">
    <location>
        <begin position="28"/>
        <end position="53"/>
    </location>
</feature>
<accession>A0A143QQ77</accession>
<dbReference type="Proteomes" id="UP000076038">
    <property type="component" value="Chromosome"/>
</dbReference>
<protein>
    <recommendedName>
        <fullName evidence="2">dTDP-4-dehydrorhamnose reductase</fullName>
        <ecNumber evidence="2">1.1.1.133</ecNumber>
    </recommendedName>
</protein>
<dbReference type="Gene3D" id="3.40.50.720">
    <property type="entry name" value="NAD(P)-binding Rossmann-like Domain"/>
    <property type="match status" value="1"/>
</dbReference>
<dbReference type="NCBIfam" id="TIGR01214">
    <property type="entry name" value="rmlD"/>
    <property type="match status" value="1"/>
</dbReference>
<dbReference type="Gene3D" id="3.90.25.10">
    <property type="entry name" value="UDP-galactose 4-epimerase, domain 1"/>
    <property type="match status" value="1"/>
</dbReference>
<dbReference type="AlphaFoldDB" id="A0A143QQ77"/>
<keyword evidence="2 5" id="KW-0560">Oxidoreductase</keyword>
<dbReference type="PANTHER" id="PTHR10491">
    <property type="entry name" value="DTDP-4-DEHYDRORHAMNOSE REDUCTASE"/>
    <property type="match status" value="1"/>
</dbReference>
<dbReference type="GO" id="GO:0008831">
    <property type="term" value="F:dTDP-4-dehydrorhamnose reductase activity"/>
    <property type="evidence" value="ECO:0007669"/>
    <property type="project" value="UniProtKB-EC"/>
</dbReference>
<dbReference type="InterPro" id="IPR036291">
    <property type="entry name" value="NAD(P)-bd_dom_sf"/>
</dbReference>
<dbReference type="InterPro" id="IPR029903">
    <property type="entry name" value="RmlD-like-bd"/>
</dbReference>
<dbReference type="EC" id="1.1.1.133" evidence="2"/>
<dbReference type="InterPro" id="IPR005913">
    <property type="entry name" value="dTDP_dehydrorham_reduct"/>
</dbReference>
<dbReference type="PANTHER" id="PTHR10491:SF4">
    <property type="entry name" value="METHIONINE ADENOSYLTRANSFERASE 2 SUBUNIT BETA"/>
    <property type="match status" value="1"/>
</dbReference>
<name>A0A143QQ77_RHOFA</name>
<dbReference type="GO" id="GO:0005829">
    <property type="term" value="C:cytosol"/>
    <property type="evidence" value="ECO:0007669"/>
    <property type="project" value="TreeGrafter"/>
</dbReference>
<keyword evidence="2" id="KW-0521">NADP</keyword>
<dbReference type="KEGG" id="rhs:A3Q41_03361"/>
<dbReference type="GO" id="GO:0019305">
    <property type="term" value="P:dTDP-rhamnose biosynthetic process"/>
    <property type="evidence" value="ECO:0007669"/>
    <property type="project" value="UniProtKB-UniPathway"/>
</dbReference>
<comment type="similarity">
    <text evidence="1 2">Belongs to the dTDP-4-dehydrorhamnose reductase family.</text>
</comment>
<evidence type="ECO:0000313" key="6">
    <source>
        <dbReference type="Proteomes" id="UP000076038"/>
    </source>
</evidence>
<comment type="function">
    <text evidence="2">Catalyzes the reduction of dTDP-6-deoxy-L-lyxo-4-hexulose to yield dTDP-L-rhamnose.</text>
</comment>
<dbReference type="SUPFAM" id="SSF51735">
    <property type="entry name" value="NAD(P)-binding Rossmann-fold domains"/>
    <property type="match status" value="1"/>
</dbReference>
<reference evidence="5 6" key="1">
    <citation type="journal article" date="2016" name="Genome Announc.">
        <title>Complete Genome and Plasmid Sequences for Rhodococcus fascians D188 and Draft Sequences for Rhodococcus Isolates PBTS 1 and PBTS 2.</title>
        <authorList>
            <person name="Stamler R.A."/>
            <person name="Vereecke D."/>
            <person name="Zhang Y."/>
            <person name="Schilkey F."/>
            <person name="Devitt N."/>
            <person name="Randall J.J."/>
        </authorList>
    </citation>
    <scope>NUCLEOTIDE SEQUENCE [LARGE SCALE GENOMIC DNA]</scope>
    <source>
        <strain evidence="5 6">PBTS2</strain>
    </source>
</reference>
<evidence type="ECO:0000256" key="3">
    <source>
        <dbReference type="SAM" id="MobiDB-lite"/>
    </source>
</evidence>
<evidence type="ECO:0000256" key="2">
    <source>
        <dbReference type="RuleBase" id="RU364082"/>
    </source>
</evidence>
<keyword evidence="6" id="KW-1185">Reference proteome</keyword>
<sequence>MVGVCAHLRACLNLVAPSTLSSFPAGMDTHRQTFTPPESKVTGDRPRSRRTERGVPHLATVNAIVVTGAHGQLGRRVVSLAAERDSDVEVHGYSSADLDITDPDAVDAVVTAGATVVNCAAYTAVDAAETDESRAMAVNADGPRNLARACGRVGARLIHISTDYVFDGTAAEPYDVDAATAPKSVYGRTKLAGETAVREELPEAVIVRTAWVYDNTGKNFVTTMRRLEGERETVSVVDDQIGSPTFALDLAAGLLEIEADATVTGRTLHFTNAGQASWYDLARAVFSAIGADPDRVRPCSSAEYVVPAPRPAYSVLSPNAWSAAGLGAPRPWSEALTAALARS</sequence>
<proteinExistence type="inferred from homology"/>
<dbReference type="Pfam" id="PF04321">
    <property type="entry name" value="RmlD_sub_bind"/>
    <property type="match status" value="1"/>
</dbReference>
<organism evidence="5 6">
    <name type="scientific">Rhodococcoides fascians</name>
    <name type="common">Rhodococcus fascians</name>
    <dbReference type="NCBI Taxonomy" id="1828"/>
    <lineage>
        <taxon>Bacteria</taxon>
        <taxon>Bacillati</taxon>
        <taxon>Actinomycetota</taxon>
        <taxon>Actinomycetes</taxon>
        <taxon>Mycobacteriales</taxon>
        <taxon>Nocardiaceae</taxon>
        <taxon>Rhodococcoides</taxon>
    </lineage>
</organism>